<evidence type="ECO:0000256" key="1">
    <source>
        <dbReference type="SAM" id="Phobius"/>
    </source>
</evidence>
<evidence type="ECO:0000313" key="3">
    <source>
        <dbReference type="Proteomes" id="UP000596248"/>
    </source>
</evidence>
<feature type="transmembrane region" description="Helical" evidence="1">
    <location>
        <begin position="75"/>
        <end position="99"/>
    </location>
</feature>
<sequence length="141" mass="15689">MGDIITSCLVVVLAFILKLVIDRTSDHENVGIALLEFPVDLLFANFAFLSTYIALANKASLAKLSSGEIKELPFLATMQGGVALLVVYIILIVIVIICWRRSERLLLQKKIVRSFLLTLFSYFLTITGVVKLIQMISEVNN</sequence>
<keyword evidence="3" id="KW-1185">Reference proteome</keyword>
<keyword evidence="1" id="KW-0812">Transmembrane</keyword>
<name>A0ABX7FQN0_BRECH</name>
<keyword evidence="1" id="KW-0472">Membrane</keyword>
<organism evidence="2 3">
    <name type="scientific">Brevibacillus choshinensis</name>
    <dbReference type="NCBI Taxonomy" id="54911"/>
    <lineage>
        <taxon>Bacteria</taxon>
        <taxon>Bacillati</taxon>
        <taxon>Bacillota</taxon>
        <taxon>Bacilli</taxon>
        <taxon>Bacillales</taxon>
        <taxon>Paenibacillaceae</taxon>
        <taxon>Brevibacillus</taxon>
    </lineage>
</organism>
<protein>
    <submittedName>
        <fullName evidence="2">Uncharacterized protein</fullName>
    </submittedName>
</protein>
<dbReference type="Proteomes" id="UP000596248">
    <property type="component" value="Chromosome"/>
</dbReference>
<feature type="transmembrane region" description="Helical" evidence="1">
    <location>
        <begin position="33"/>
        <end position="55"/>
    </location>
</feature>
<accession>A0ABX7FQN0</accession>
<dbReference type="EMBL" id="CP069127">
    <property type="protein sequence ID" value="QRG68554.1"/>
    <property type="molecule type" value="Genomic_DNA"/>
</dbReference>
<reference evidence="2 3" key="1">
    <citation type="submission" date="2021-01" db="EMBL/GenBank/DDBJ databases">
        <title>Identification of strong promoters based on the transcriptome of Brevibacillus choshinensis.</title>
        <authorList>
            <person name="Yao D."/>
            <person name="Zhang K."/>
            <person name="Wu J."/>
        </authorList>
    </citation>
    <scope>NUCLEOTIDE SEQUENCE [LARGE SCALE GENOMIC DNA]</scope>
    <source>
        <strain evidence="2 3">HPD31-SP3</strain>
    </source>
</reference>
<proteinExistence type="predicted"/>
<keyword evidence="1" id="KW-1133">Transmembrane helix</keyword>
<feature type="transmembrane region" description="Helical" evidence="1">
    <location>
        <begin position="111"/>
        <end position="133"/>
    </location>
</feature>
<dbReference type="RefSeq" id="WP_203355554.1">
    <property type="nucleotide sequence ID" value="NZ_CP069127.1"/>
</dbReference>
<feature type="transmembrane region" description="Helical" evidence="1">
    <location>
        <begin position="6"/>
        <end position="21"/>
    </location>
</feature>
<gene>
    <name evidence="2" type="ORF">JNE38_05210</name>
</gene>
<evidence type="ECO:0000313" key="2">
    <source>
        <dbReference type="EMBL" id="QRG68554.1"/>
    </source>
</evidence>